<feature type="domain" description="PAS" evidence="17">
    <location>
        <begin position="212"/>
        <end position="266"/>
    </location>
</feature>
<dbReference type="Gene3D" id="3.30.450.20">
    <property type="entry name" value="PAS domain"/>
    <property type="match status" value="2"/>
</dbReference>
<evidence type="ECO:0000256" key="4">
    <source>
        <dbReference type="ARBA" id="ARBA00012438"/>
    </source>
</evidence>
<evidence type="ECO:0000256" key="12">
    <source>
        <dbReference type="ARBA" id="ARBA00022989"/>
    </source>
</evidence>
<evidence type="ECO:0000259" key="16">
    <source>
        <dbReference type="PROSITE" id="PS50109"/>
    </source>
</evidence>
<dbReference type="PROSITE" id="PS50112">
    <property type="entry name" value="PAS"/>
    <property type="match status" value="1"/>
</dbReference>
<name>A0ABQ6ELP4_9VIBR</name>
<keyword evidence="6" id="KW-0597">Phosphoprotein</keyword>
<dbReference type="Pfam" id="PF00989">
    <property type="entry name" value="PAS"/>
    <property type="match status" value="1"/>
</dbReference>
<evidence type="ECO:0000256" key="14">
    <source>
        <dbReference type="ARBA" id="ARBA00023136"/>
    </source>
</evidence>
<evidence type="ECO:0000256" key="13">
    <source>
        <dbReference type="ARBA" id="ARBA00023012"/>
    </source>
</evidence>
<comment type="catalytic activity">
    <reaction evidence="1">
        <text>ATP + protein L-histidine = ADP + protein N-phospho-L-histidine.</text>
        <dbReference type="EC" id="2.7.13.3"/>
    </reaction>
</comment>
<evidence type="ECO:0000256" key="1">
    <source>
        <dbReference type="ARBA" id="ARBA00000085"/>
    </source>
</evidence>
<dbReference type="SMART" id="SM00387">
    <property type="entry name" value="HATPase_c"/>
    <property type="match status" value="1"/>
</dbReference>
<dbReference type="SUPFAM" id="SSF55890">
    <property type="entry name" value="Sporulation response regulatory protein Spo0B"/>
    <property type="match status" value="1"/>
</dbReference>
<comment type="subcellular location">
    <subcellularLocation>
        <location evidence="2">Cell inner membrane</location>
    </subcellularLocation>
    <subcellularLocation>
        <location evidence="3">Cell membrane</location>
        <topology evidence="3">Multi-pass membrane protein</topology>
    </subcellularLocation>
</comment>
<evidence type="ECO:0000256" key="9">
    <source>
        <dbReference type="ARBA" id="ARBA00022741"/>
    </source>
</evidence>
<dbReference type="SMART" id="SM00091">
    <property type="entry name" value="PAS"/>
    <property type="match status" value="1"/>
</dbReference>
<dbReference type="CDD" id="cd00130">
    <property type="entry name" value="PAS"/>
    <property type="match status" value="1"/>
</dbReference>
<keyword evidence="10 18" id="KW-0418">Kinase</keyword>
<evidence type="ECO:0000256" key="8">
    <source>
        <dbReference type="ARBA" id="ARBA00022692"/>
    </source>
</evidence>
<keyword evidence="11" id="KW-0067">ATP-binding</keyword>
<dbReference type="InterPro" id="IPR003594">
    <property type="entry name" value="HATPase_dom"/>
</dbReference>
<feature type="domain" description="Histidine kinase" evidence="16">
    <location>
        <begin position="335"/>
        <end position="535"/>
    </location>
</feature>
<evidence type="ECO:0000256" key="10">
    <source>
        <dbReference type="ARBA" id="ARBA00022777"/>
    </source>
</evidence>
<keyword evidence="5" id="KW-1003">Cell membrane</keyword>
<feature type="transmembrane region" description="Helical" evidence="15">
    <location>
        <begin position="171"/>
        <end position="192"/>
    </location>
</feature>
<dbReference type="InterPro" id="IPR036890">
    <property type="entry name" value="HATPase_C_sf"/>
</dbReference>
<dbReference type="PROSITE" id="PS50109">
    <property type="entry name" value="HIS_KIN"/>
    <property type="match status" value="1"/>
</dbReference>
<evidence type="ECO:0000313" key="18">
    <source>
        <dbReference type="EMBL" id="GLT14063.1"/>
    </source>
</evidence>
<dbReference type="Gene3D" id="3.30.565.10">
    <property type="entry name" value="Histidine kinase-like ATPase, C-terminal domain"/>
    <property type="match status" value="1"/>
</dbReference>
<keyword evidence="14 15" id="KW-0472">Membrane</keyword>
<feature type="transmembrane region" description="Helical" evidence="15">
    <location>
        <begin position="12"/>
        <end position="36"/>
    </location>
</feature>
<dbReference type="Pfam" id="PF17203">
    <property type="entry name" value="sCache_3_2"/>
    <property type="match status" value="1"/>
</dbReference>
<gene>
    <name evidence="18" type="ORF">GCM10007931_10370</name>
</gene>
<dbReference type="SUPFAM" id="SSF103190">
    <property type="entry name" value="Sensory domain-like"/>
    <property type="match status" value="1"/>
</dbReference>
<accession>A0ABQ6ELP4</accession>
<evidence type="ECO:0000256" key="3">
    <source>
        <dbReference type="ARBA" id="ARBA00004651"/>
    </source>
</evidence>
<dbReference type="EMBL" id="BSPV01000003">
    <property type="protein sequence ID" value="GLT14063.1"/>
    <property type="molecule type" value="Genomic_DNA"/>
</dbReference>
<dbReference type="PRINTS" id="PR00344">
    <property type="entry name" value="BCTRLSENSOR"/>
</dbReference>
<dbReference type="SUPFAM" id="SSF55785">
    <property type="entry name" value="PYP-like sensor domain (PAS domain)"/>
    <property type="match status" value="1"/>
</dbReference>
<dbReference type="EC" id="2.7.13.3" evidence="4"/>
<reference evidence="19" key="1">
    <citation type="journal article" date="2019" name="Int. J. Syst. Evol. Microbiol.">
        <title>The Global Catalogue of Microorganisms (GCM) 10K type strain sequencing project: providing services to taxonomists for standard genome sequencing and annotation.</title>
        <authorList>
            <consortium name="The Broad Institute Genomics Platform"/>
            <consortium name="The Broad Institute Genome Sequencing Center for Infectious Disease"/>
            <person name="Wu L."/>
            <person name="Ma J."/>
        </authorList>
    </citation>
    <scope>NUCLEOTIDE SEQUENCE [LARGE SCALE GENOMIC DNA]</scope>
    <source>
        <strain evidence="19">NBRC 111146</strain>
    </source>
</reference>
<organism evidence="18 19">
    <name type="scientific">Vibrio algivorus</name>
    <dbReference type="NCBI Taxonomy" id="1667024"/>
    <lineage>
        <taxon>Bacteria</taxon>
        <taxon>Pseudomonadati</taxon>
        <taxon>Pseudomonadota</taxon>
        <taxon>Gammaproteobacteria</taxon>
        <taxon>Vibrionales</taxon>
        <taxon>Vibrionaceae</taxon>
        <taxon>Vibrio</taxon>
    </lineage>
</organism>
<dbReference type="InterPro" id="IPR035965">
    <property type="entry name" value="PAS-like_dom_sf"/>
</dbReference>
<keyword evidence="7" id="KW-0808">Transferase</keyword>
<keyword evidence="9" id="KW-0547">Nucleotide-binding</keyword>
<evidence type="ECO:0000256" key="6">
    <source>
        <dbReference type="ARBA" id="ARBA00022553"/>
    </source>
</evidence>
<keyword evidence="12 15" id="KW-1133">Transmembrane helix</keyword>
<dbReference type="Proteomes" id="UP001157156">
    <property type="component" value="Unassembled WGS sequence"/>
</dbReference>
<dbReference type="PANTHER" id="PTHR44936:SF10">
    <property type="entry name" value="SENSOR PROTEIN RSTB"/>
    <property type="match status" value="1"/>
</dbReference>
<dbReference type="Gene3D" id="1.10.287.130">
    <property type="match status" value="1"/>
</dbReference>
<dbReference type="GO" id="GO:0016301">
    <property type="term" value="F:kinase activity"/>
    <property type="evidence" value="ECO:0007669"/>
    <property type="project" value="UniProtKB-KW"/>
</dbReference>
<dbReference type="Pfam" id="PF02518">
    <property type="entry name" value="HATPase_c"/>
    <property type="match status" value="1"/>
</dbReference>
<evidence type="ECO:0000256" key="11">
    <source>
        <dbReference type="ARBA" id="ARBA00022840"/>
    </source>
</evidence>
<evidence type="ECO:0000256" key="2">
    <source>
        <dbReference type="ARBA" id="ARBA00004533"/>
    </source>
</evidence>
<dbReference type="Pfam" id="PF14689">
    <property type="entry name" value="SPOB_a"/>
    <property type="match status" value="1"/>
</dbReference>
<dbReference type="InterPro" id="IPR039506">
    <property type="entry name" value="SPOB_a"/>
</dbReference>
<proteinExistence type="predicted"/>
<comment type="caution">
    <text evidence="18">The sequence shown here is derived from an EMBL/GenBank/DDBJ whole genome shotgun (WGS) entry which is preliminary data.</text>
</comment>
<evidence type="ECO:0000256" key="5">
    <source>
        <dbReference type="ARBA" id="ARBA00022475"/>
    </source>
</evidence>
<evidence type="ECO:0000256" key="7">
    <source>
        <dbReference type="ARBA" id="ARBA00022679"/>
    </source>
</evidence>
<dbReference type="PANTHER" id="PTHR44936">
    <property type="entry name" value="SENSOR PROTEIN CREC"/>
    <property type="match status" value="1"/>
</dbReference>
<sequence>MIQWNTLNFRRRLLVIMTVSGLFELLVLTAAGFSYIKHTQQSDLAQKAKEVSVFLSRSPEVIQLIQTRQVGEQQKKMRDLTRLIGAAYIVVGDKNSIRLIHPYDDRLGKRMVGGDNQKALQQGLSYISYAKGSLGHAVRGKSAVLDSNGNIIGIVSVGYLLDNLQNRIEPYLAFLLITALLVLTLNITLANYASRRFQKAILGFEPEEIARLYVELDVTLSTIKEGVLSIDAHGILRSINRSACDILKLNRDEVINKPFSTVMPDSDLERLLVQPKPDHNINLYLNGQQIIANRSPIYIDGQVVGAVSSFRRRDEITDLTEKLSQTREYADLLRSQTHEHRNKLNTISGLLQLNEIEKVQSLIGRETEHYQQLIEFLRQAIVDPLIAGLLLGKTERARELGIHLHIEEGCHLDILPVEINAEDLVTILGNLIDNAFDSVLAAKESKQCSEPAVMVSISDYGTEVILEVEDNGLGLPDKYRPEELFEKGISSKAKTNRGVGLYLVNTITKTYHGQFDIINGLQGGARVTIYLPKDQHFYRNGINSGEIK</sequence>
<dbReference type="InterPro" id="IPR050980">
    <property type="entry name" value="2C_sensor_his_kinase"/>
</dbReference>
<keyword evidence="13" id="KW-0902">Two-component regulatory system</keyword>
<protein>
    <recommendedName>
        <fullName evidence="4">histidine kinase</fullName>
        <ecNumber evidence="4">2.7.13.3</ecNumber>
    </recommendedName>
</protein>
<dbReference type="SUPFAM" id="SSF55874">
    <property type="entry name" value="ATPase domain of HSP90 chaperone/DNA topoisomerase II/histidine kinase"/>
    <property type="match status" value="1"/>
</dbReference>
<evidence type="ECO:0000256" key="15">
    <source>
        <dbReference type="SAM" id="Phobius"/>
    </source>
</evidence>
<dbReference type="InterPro" id="IPR005467">
    <property type="entry name" value="His_kinase_dom"/>
</dbReference>
<dbReference type="InterPro" id="IPR013767">
    <property type="entry name" value="PAS_fold"/>
</dbReference>
<evidence type="ECO:0000259" key="17">
    <source>
        <dbReference type="PROSITE" id="PS50112"/>
    </source>
</evidence>
<keyword evidence="19" id="KW-1185">Reference proteome</keyword>
<keyword evidence="8 15" id="KW-0812">Transmembrane</keyword>
<dbReference type="InterPro" id="IPR033463">
    <property type="entry name" value="sCache_3"/>
</dbReference>
<dbReference type="InterPro" id="IPR016120">
    <property type="entry name" value="Sig_transdc_His_kin_SpoOB"/>
</dbReference>
<dbReference type="InterPro" id="IPR000014">
    <property type="entry name" value="PAS"/>
</dbReference>
<dbReference type="InterPro" id="IPR004358">
    <property type="entry name" value="Sig_transdc_His_kin-like_C"/>
</dbReference>
<dbReference type="InterPro" id="IPR029151">
    <property type="entry name" value="Sensor-like_sf"/>
</dbReference>
<evidence type="ECO:0000313" key="19">
    <source>
        <dbReference type="Proteomes" id="UP001157156"/>
    </source>
</evidence>